<sequence length="213" mass="24918">MDKSHPEKKKVNRGSVSSLVTFRSVHQFHAGHKTWRGYIYTLVSKICKMISISVLEKVRTTLVTSVLRPYLRTIRNSSTDNTVEVNAKEKDDGIDNAVEVNVEEEDDMPIEFKKLGTLKHVYKKEQRKCILCELNIEPDYKNVRLLSQFQSRHTGRIYGKHITGLCEHKQKRVEQEIIKAQNSCLMGYWTKEPEYVDDPQLFDPNHPFRPHKY</sequence>
<dbReference type="PANTHER" id="PTHR13479:SF40">
    <property type="entry name" value="SMALL RIBOSOMAL SUBUNIT PROTEIN BS18M"/>
    <property type="match status" value="1"/>
</dbReference>
<evidence type="ECO:0000256" key="2">
    <source>
        <dbReference type="ARBA" id="ARBA00022980"/>
    </source>
</evidence>
<dbReference type="AlphaFoldDB" id="A0A3L8DKQ2"/>
<proteinExistence type="inferred from homology"/>
<dbReference type="Pfam" id="PF01084">
    <property type="entry name" value="Ribosomal_S18"/>
    <property type="match status" value="1"/>
</dbReference>
<reference evidence="4" key="1">
    <citation type="journal article" date="2018" name="Genome Res.">
        <title>The genomic architecture and molecular evolution of ant odorant receptors.</title>
        <authorList>
            <person name="McKenzie S.K."/>
            <person name="Kronauer D.J.C."/>
        </authorList>
    </citation>
    <scope>NUCLEOTIDE SEQUENCE [LARGE SCALE GENOMIC DNA]</scope>
    <source>
        <strain evidence="4">Clonal line C1</strain>
    </source>
</reference>
<dbReference type="GO" id="GO:0070181">
    <property type="term" value="F:small ribosomal subunit rRNA binding"/>
    <property type="evidence" value="ECO:0007669"/>
    <property type="project" value="TreeGrafter"/>
</dbReference>
<dbReference type="SUPFAM" id="SSF46911">
    <property type="entry name" value="Ribosomal protein S18"/>
    <property type="match status" value="1"/>
</dbReference>
<organism evidence="4">
    <name type="scientific">Ooceraea biroi</name>
    <name type="common">Clonal raider ant</name>
    <name type="synonym">Cerapachys biroi</name>
    <dbReference type="NCBI Taxonomy" id="2015173"/>
    <lineage>
        <taxon>Eukaryota</taxon>
        <taxon>Metazoa</taxon>
        <taxon>Ecdysozoa</taxon>
        <taxon>Arthropoda</taxon>
        <taxon>Hexapoda</taxon>
        <taxon>Insecta</taxon>
        <taxon>Pterygota</taxon>
        <taxon>Neoptera</taxon>
        <taxon>Endopterygota</taxon>
        <taxon>Hymenoptera</taxon>
        <taxon>Apocrita</taxon>
        <taxon>Aculeata</taxon>
        <taxon>Formicoidea</taxon>
        <taxon>Formicidae</taxon>
        <taxon>Dorylinae</taxon>
        <taxon>Ooceraea</taxon>
    </lineage>
</organism>
<dbReference type="InterPro" id="IPR036870">
    <property type="entry name" value="Ribosomal_bS18_sf"/>
</dbReference>
<evidence type="ECO:0008006" key="5">
    <source>
        <dbReference type="Google" id="ProtNLM"/>
    </source>
</evidence>
<dbReference type="PANTHER" id="PTHR13479">
    <property type="entry name" value="30S RIBOSOMAL PROTEIN S18"/>
    <property type="match status" value="1"/>
</dbReference>
<dbReference type="Gene3D" id="4.10.640.10">
    <property type="entry name" value="Ribosomal protein S18"/>
    <property type="match status" value="1"/>
</dbReference>
<evidence type="ECO:0000256" key="3">
    <source>
        <dbReference type="ARBA" id="ARBA00023274"/>
    </source>
</evidence>
<reference evidence="4" key="2">
    <citation type="submission" date="2018-07" db="EMBL/GenBank/DDBJ databases">
        <authorList>
            <person name="Mckenzie S.K."/>
            <person name="Kronauer D.J.C."/>
        </authorList>
    </citation>
    <scope>NUCLEOTIDE SEQUENCE</scope>
    <source>
        <strain evidence="4">Clonal line C1</strain>
    </source>
</reference>
<comment type="similarity">
    <text evidence="1">Belongs to the bacterial ribosomal protein bS18 family.</text>
</comment>
<protein>
    <recommendedName>
        <fullName evidence="5">28S ribosomal protein S18c, mitochondrial</fullName>
    </recommendedName>
</protein>
<dbReference type="GO" id="GO:0003735">
    <property type="term" value="F:structural constituent of ribosome"/>
    <property type="evidence" value="ECO:0007669"/>
    <property type="project" value="InterPro"/>
</dbReference>
<comment type="caution">
    <text evidence="4">The sequence shown here is derived from an EMBL/GenBank/DDBJ whole genome shotgun (WGS) entry which is preliminary data.</text>
</comment>
<gene>
    <name evidence="4" type="ORF">DMN91_007028</name>
</gene>
<name>A0A3L8DKQ2_OOCBI</name>
<dbReference type="EMBL" id="QOIP01000007">
    <property type="protein sequence ID" value="RLU20418.1"/>
    <property type="molecule type" value="Genomic_DNA"/>
</dbReference>
<dbReference type="OrthoDB" id="10066799at2759"/>
<keyword evidence="2" id="KW-0689">Ribosomal protein</keyword>
<dbReference type="GO" id="GO:0005763">
    <property type="term" value="C:mitochondrial small ribosomal subunit"/>
    <property type="evidence" value="ECO:0007669"/>
    <property type="project" value="TreeGrafter"/>
</dbReference>
<dbReference type="GO" id="GO:0032543">
    <property type="term" value="P:mitochondrial translation"/>
    <property type="evidence" value="ECO:0007669"/>
    <property type="project" value="TreeGrafter"/>
</dbReference>
<evidence type="ECO:0000256" key="1">
    <source>
        <dbReference type="ARBA" id="ARBA00005589"/>
    </source>
</evidence>
<evidence type="ECO:0000313" key="4">
    <source>
        <dbReference type="EMBL" id="RLU20418.1"/>
    </source>
</evidence>
<dbReference type="Proteomes" id="UP000279307">
    <property type="component" value="Chromosome 7"/>
</dbReference>
<keyword evidence="3" id="KW-0687">Ribonucleoprotein</keyword>
<dbReference type="InterPro" id="IPR001648">
    <property type="entry name" value="Ribosomal_bS18"/>
</dbReference>
<accession>A0A3L8DKQ2</accession>